<dbReference type="RefSeq" id="WP_345208030.1">
    <property type="nucleotide sequence ID" value="NZ_BAABGM010000024.1"/>
</dbReference>
<gene>
    <name evidence="4" type="ORF">GCM10023168_33220</name>
</gene>
<dbReference type="PROSITE" id="PS00086">
    <property type="entry name" value="CYTOCHROME_P450"/>
    <property type="match status" value="1"/>
</dbReference>
<dbReference type="InterPro" id="IPR017972">
    <property type="entry name" value="Cyt_P450_CS"/>
</dbReference>
<comment type="caution">
    <text evidence="4">The sequence shown here is derived from an EMBL/GenBank/DDBJ whole genome shotgun (WGS) entry which is preliminary data.</text>
</comment>
<dbReference type="InterPro" id="IPR002401">
    <property type="entry name" value="Cyt_P450_E_grp-I"/>
</dbReference>
<dbReference type="PANTHER" id="PTHR24305">
    <property type="entry name" value="CYTOCHROME P450"/>
    <property type="match status" value="1"/>
</dbReference>
<protein>
    <submittedName>
        <fullName evidence="4">Cytochrome P450</fullName>
    </submittedName>
</protein>
<keyword evidence="5" id="KW-1185">Reference proteome</keyword>
<evidence type="ECO:0000256" key="3">
    <source>
        <dbReference type="RuleBase" id="RU000461"/>
    </source>
</evidence>
<reference evidence="5" key="1">
    <citation type="journal article" date="2019" name="Int. J. Syst. Evol. Microbiol.">
        <title>The Global Catalogue of Microorganisms (GCM) 10K type strain sequencing project: providing services to taxonomists for standard genome sequencing and annotation.</title>
        <authorList>
            <consortium name="The Broad Institute Genomics Platform"/>
            <consortium name="The Broad Institute Genome Sequencing Center for Infectious Disease"/>
            <person name="Wu L."/>
            <person name="Ma J."/>
        </authorList>
    </citation>
    <scope>NUCLEOTIDE SEQUENCE [LARGE SCALE GENOMIC DNA]</scope>
    <source>
        <strain evidence="5">JCM 17809</strain>
    </source>
</reference>
<dbReference type="PANTHER" id="PTHR24305:SF166">
    <property type="entry name" value="CYTOCHROME P450 12A4, MITOCHONDRIAL-RELATED"/>
    <property type="match status" value="1"/>
</dbReference>
<keyword evidence="3" id="KW-0503">Monooxygenase</keyword>
<evidence type="ECO:0000256" key="1">
    <source>
        <dbReference type="ARBA" id="ARBA00001971"/>
    </source>
</evidence>
<keyword evidence="3" id="KW-0349">Heme</keyword>
<dbReference type="InterPro" id="IPR036396">
    <property type="entry name" value="Cyt_P450_sf"/>
</dbReference>
<comment type="cofactor">
    <cofactor evidence="1">
        <name>heme</name>
        <dbReference type="ChEBI" id="CHEBI:30413"/>
    </cofactor>
</comment>
<proteinExistence type="inferred from homology"/>
<evidence type="ECO:0000313" key="4">
    <source>
        <dbReference type="EMBL" id="GAA4411917.1"/>
    </source>
</evidence>
<dbReference type="InterPro" id="IPR050121">
    <property type="entry name" value="Cytochrome_P450_monoxygenase"/>
</dbReference>
<dbReference type="PRINTS" id="PR00385">
    <property type="entry name" value="P450"/>
</dbReference>
<dbReference type="InterPro" id="IPR001128">
    <property type="entry name" value="Cyt_P450"/>
</dbReference>
<dbReference type="SUPFAM" id="SSF48264">
    <property type="entry name" value="Cytochrome P450"/>
    <property type="match status" value="1"/>
</dbReference>
<keyword evidence="3" id="KW-0560">Oxidoreductase</keyword>
<accession>A0ABP8KPC9</accession>
<comment type="similarity">
    <text evidence="2 3">Belongs to the cytochrome P450 family.</text>
</comment>
<dbReference type="Pfam" id="PF00067">
    <property type="entry name" value="p450"/>
    <property type="match status" value="1"/>
</dbReference>
<dbReference type="Gene3D" id="1.10.630.10">
    <property type="entry name" value="Cytochrome P450"/>
    <property type="match status" value="1"/>
</dbReference>
<dbReference type="Proteomes" id="UP001500945">
    <property type="component" value="Unassembled WGS sequence"/>
</dbReference>
<keyword evidence="3" id="KW-0408">Iron</keyword>
<evidence type="ECO:0000313" key="5">
    <source>
        <dbReference type="Proteomes" id="UP001500945"/>
    </source>
</evidence>
<dbReference type="PRINTS" id="PR00463">
    <property type="entry name" value="EP450I"/>
</dbReference>
<name>A0ABP8KPC9_9MICO</name>
<evidence type="ECO:0000256" key="2">
    <source>
        <dbReference type="ARBA" id="ARBA00010617"/>
    </source>
</evidence>
<sequence>MAGLARTSSPDPGPVGLPQVVGGRFRPVVAMRRNMVGYAEGMWRAHGDVVRQVLGPPGLDREIWMLHHPEAASRVLSGSSWRAFAKQDPVYEEVGRWLGHGLLTAEGEAWTRQKRFVQPVFTRAAVDGYGDLVVDEVEHVVADHTRALDGPVDLGRWMQELALRVVVRALFGESADAVVPHVRRSFPVVSDTVVRRGVGVVRLPTAVPTPRILRGRAARADLFGACDGIVAARRAAGDTGGTDLLTRLLAARDGDEHLTDDEVRDQVLVFLLAGHETTSTALTFALHLLGRHPDVQDAVREEVREAVGDGRPSAAATASMPLTTAVLKETMRLYPSAPFVSRLAVADDEVMGLPVRAGTTVVLAPWTIHRHPGVWDDPLRFDPARFAPEVEAVARRHRYAWMPFGGGPRACIGQHFSVMEALLALAVVLRDHRVTAVAATDHLPVDALITLFPTEPVLARVERLP</sequence>
<organism evidence="4 5">
    <name type="scientific">Fodinibacter luteus</name>
    <dbReference type="NCBI Taxonomy" id="552064"/>
    <lineage>
        <taxon>Bacteria</taxon>
        <taxon>Bacillati</taxon>
        <taxon>Actinomycetota</taxon>
        <taxon>Actinomycetes</taxon>
        <taxon>Micrococcales</taxon>
        <taxon>Intrasporangiaceae</taxon>
        <taxon>Fodinibacter (ex Wang et al. 2009)</taxon>
    </lineage>
</organism>
<keyword evidence="3" id="KW-0479">Metal-binding</keyword>
<dbReference type="EMBL" id="BAABGM010000024">
    <property type="protein sequence ID" value="GAA4411917.1"/>
    <property type="molecule type" value="Genomic_DNA"/>
</dbReference>